<protein>
    <submittedName>
        <fullName evidence="1">Uncharacterized protein</fullName>
    </submittedName>
</protein>
<reference evidence="1" key="1">
    <citation type="submission" date="2018-02" db="EMBL/GenBank/DDBJ databases">
        <title>Rhizophora mucronata_Transcriptome.</title>
        <authorList>
            <person name="Meera S.P."/>
            <person name="Sreeshan A."/>
            <person name="Augustine A."/>
        </authorList>
    </citation>
    <scope>NUCLEOTIDE SEQUENCE</scope>
    <source>
        <tissue evidence="1">Leaf</tissue>
    </source>
</reference>
<proteinExistence type="predicted"/>
<sequence>MPAGGPLWEL</sequence>
<evidence type="ECO:0000313" key="1">
    <source>
        <dbReference type="EMBL" id="MBX57161.1"/>
    </source>
</evidence>
<dbReference type="EMBL" id="GGEC01076677">
    <property type="protein sequence ID" value="MBX57161.1"/>
    <property type="molecule type" value="Transcribed_RNA"/>
</dbReference>
<name>A0A2P2PR33_RHIMU</name>
<organism evidence="1">
    <name type="scientific">Rhizophora mucronata</name>
    <name type="common">Asiatic mangrove</name>
    <dbReference type="NCBI Taxonomy" id="61149"/>
    <lineage>
        <taxon>Eukaryota</taxon>
        <taxon>Viridiplantae</taxon>
        <taxon>Streptophyta</taxon>
        <taxon>Embryophyta</taxon>
        <taxon>Tracheophyta</taxon>
        <taxon>Spermatophyta</taxon>
        <taxon>Magnoliopsida</taxon>
        <taxon>eudicotyledons</taxon>
        <taxon>Gunneridae</taxon>
        <taxon>Pentapetalae</taxon>
        <taxon>rosids</taxon>
        <taxon>fabids</taxon>
        <taxon>Malpighiales</taxon>
        <taxon>Rhizophoraceae</taxon>
        <taxon>Rhizophora</taxon>
    </lineage>
</organism>
<accession>A0A2P2PR33</accession>